<reference evidence="4" key="2">
    <citation type="submission" date="2013-10" db="EMBL/GenBank/DDBJ databases">
        <authorList>
            <person name="Aslett M."/>
        </authorList>
    </citation>
    <scope>NUCLEOTIDE SEQUENCE</scope>
    <source>
        <strain evidence="4">Houghton</strain>
    </source>
</reference>
<protein>
    <recommendedName>
        <fullName evidence="3">Dynein heavy chain tail domain-containing protein</fullName>
    </recommendedName>
</protein>
<feature type="compositionally biased region" description="Low complexity" evidence="2">
    <location>
        <begin position="121"/>
        <end position="130"/>
    </location>
</feature>
<sequence>MGVLNLQDSTAWNNLITRDSQKADKQLEQFLEAGTAGTALFFAFTKSEGSQGVEEMNRCMLVGLVGPCILEDLTHILEGFLVPLLSYEPQPIISADVEQAAAAPAIAGKPASPECMKLKGKLGSSSSTDSHPPDTESLLDGEDDDYEESAASSSPSRLASTSAAERKTSASIVGTAGPTEEYVAADEAPDESTPDASVPFLDPECKNRTMHLAADWSVPIGEMVLWLAGLPKLILELLEAESQREHDCFLPVSEVNFWRDRYTAVSLLYEQLLAPQCQQAIQQFEEAQPDSTVSQSFKKALNELQQLHTESMSNVRFLATLERYFTTLGTSPLGPMADTIASLMNALRMVWVTSRHYTTDERMQNLMERIAYQLEIRIRQDVCVEQLLRNDVEEASTILQQSRVLLETWKAEYFNMRSRLEESECNRRWEFDRRKLFRTTDYMASMCSKFEEIVKTIGQFRRFIGPKLHSVTRSRRAVNRLTEKMQVLIGSFDSVSDRVFCEKDSEEVFLTVKQFWRRTEELEDECITFLDTKFTRLRSALGAFEMLKDFTTTASRPRINVKLGEKFVDILKHFNTEVDRMRDLFDEGRENPCLPSHMPPVSGAILWSSGLLQSLKASVLAFKQMPEVFDFEQAEDVFGNYLSFAKSITAYQNSLVKQWQVAAVSTATECLKSYVLRRQPNGAYAVNFRPDVWVVMQEARYLDQLGMREAPAAVVNVALHKVSIMATTWASCMFCRAVLPGLTTLNWTSLGLEDFVGSSLKALTIFKATCEQVFKNVEIIEQIVKEIEEAQLDFYDYIEEHRARVVEGLQVRYESVTSYLKKIEELLEGRMTGSSETMAAYYNYWERRIFNAIATMLIRAVLLLQHITKYVKNWSKYEAEWSLWNPDRKSQLEQLMIKRPNLVYFDVYVRAYDKLAAELGSIPKVKTVAFIQLDSSTVIDGIRRQALVISRAYADTLHEIAKRERLDLKKLINERREKLEVETDTLERFKVLMESVTTINDSAMDAEIRLAEMREMYSTLQSYDYPINQAEMTDLTALPREWKELRNLAHRKTRQLASIKTKFAGEKKQEVADFMVACKALQQKFRDLSSSVDTPLAEGRQAMTALEEEIVEFKARAAELNNAENLFSLPVTAFTILDKLEGEVKQQGQIFTLFADHDVMVKEWASQLWAKVDFQVGATECTSEYEVVTNLIRTSCQGRS</sequence>
<feature type="compositionally biased region" description="Acidic residues" evidence="2">
    <location>
        <begin position="183"/>
        <end position="193"/>
    </location>
</feature>
<feature type="compositionally biased region" description="Low complexity" evidence="2">
    <location>
        <begin position="149"/>
        <end position="163"/>
    </location>
</feature>
<dbReference type="AlphaFoldDB" id="U6GFJ8"/>
<proteinExistence type="predicted"/>
<evidence type="ECO:0000313" key="4">
    <source>
        <dbReference type="EMBL" id="CDI78970.1"/>
    </source>
</evidence>
<dbReference type="GO" id="GO:0030286">
    <property type="term" value="C:dynein complex"/>
    <property type="evidence" value="ECO:0007669"/>
    <property type="project" value="InterPro"/>
</dbReference>
<dbReference type="EMBL" id="HG670945">
    <property type="protein sequence ID" value="CDI78970.1"/>
    <property type="molecule type" value="Genomic_DNA"/>
</dbReference>
<organism evidence="4 5">
    <name type="scientific">Eimeria acervulina</name>
    <name type="common">Coccidian parasite</name>
    <dbReference type="NCBI Taxonomy" id="5801"/>
    <lineage>
        <taxon>Eukaryota</taxon>
        <taxon>Sar</taxon>
        <taxon>Alveolata</taxon>
        <taxon>Apicomplexa</taxon>
        <taxon>Conoidasida</taxon>
        <taxon>Coccidia</taxon>
        <taxon>Eucoccidiorida</taxon>
        <taxon>Eimeriorina</taxon>
        <taxon>Eimeriidae</taxon>
        <taxon>Eimeria</taxon>
    </lineage>
</organism>
<name>U6GFJ8_EIMAC</name>
<dbReference type="GO" id="GO:0007018">
    <property type="term" value="P:microtubule-based movement"/>
    <property type="evidence" value="ECO:0007669"/>
    <property type="project" value="InterPro"/>
</dbReference>
<feature type="compositionally biased region" description="Acidic residues" evidence="2">
    <location>
        <begin position="137"/>
        <end position="148"/>
    </location>
</feature>
<evidence type="ECO:0000256" key="1">
    <source>
        <dbReference type="SAM" id="Coils"/>
    </source>
</evidence>
<keyword evidence="5" id="KW-1185">Reference proteome</keyword>
<dbReference type="InterPro" id="IPR013594">
    <property type="entry name" value="Dynein_heavy_tail"/>
</dbReference>
<gene>
    <name evidence="4" type="ORF">EAH_00009160</name>
</gene>
<keyword evidence="1" id="KW-0175">Coiled coil</keyword>
<dbReference type="GeneID" id="25268986"/>
<feature type="region of interest" description="Disordered" evidence="2">
    <location>
        <begin position="117"/>
        <end position="195"/>
    </location>
</feature>
<dbReference type="GO" id="GO:0045505">
    <property type="term" value="F:dynein intermediate chain binding"/>
    <property type="evidence" value="ECO:0007669"/>
    <property type="project" value="InterPro"/>
</dbReference>
<dbReference type="Pfam" id="PF08385">
    <property type="entry name" value="DHC_N1"/>
    <property type="match status" value="1"/>
</dbReference>
<dbReference type="OrthoDB" id="10251809at2759"/>
<dbReference type="OMA" id="MEMWHEL"/>
<dbReference type="Proteomes" id="UP000018050">
    <property type="component" value="Unassembled WGS sequence"/>
</dbReference>
<dbReference type="VEuPathDB" id="ToxoDB:EAH_00009160"/>
<dbReference type="PANTHER" id="PTHR22878">
    <property type="entry name" value="DYNEIN HEAVY CHAIN 6, AXONEMAL-LIKE-RELATED"/>
    <property type="match status" value="1"/>
</dbReference>
<dbReference type="PANTHER" id="PTHR22878:SF63">
    <property type="entry name" value="DYNEIN AXONEMAL HEAVY CHAIN 10"/>
    <property type="match status" value="1"/>
</dbReference>
<dbReference type="InterPro" id="IPR026983">
    <property type="entry name" value="DHC"/>
</dbReference>
<accession>U6GFJ8</accession>
<reference evidence="4" key="1">
    <citation type="submission" date="2013-10" db="EMBL/GenBank/DDBJ databases">
        <title>Genomic analysis of the causative agents of coccidiosis in chickens.</title>
        <authorList>
            <person name="Reid A.J."/>
            <person name="Blake D."/>
            <person name="Billington K."/>
            <person name="Browne H."/>
            <person name="Dunn M."/>
            <person name="Hung S."/>
            <person name="Kawahara F."/>
            <person name="Miranda-Saavedra D."/>
            <person name="Mourier T."/>
            <person name="Nagra H."/>
            <person name="Otto T.D."/>
            <person name="Rawlings N."/>
            <person name="Sanchez A."/>
            <person name="Sanders M."/>
            <person name="Subramaniam C."/>
            <person name="Tay Y."/>
            <person name="Dear P."/>
            <person name="Doerig C."/>
            <person name="Gruber A."/>
            <person name="Parkinson J."/>
            <person name="Shirley M."/>
            <person name="Wan K.L."/>
            <person name="Berriman M."/>
            <person name="Tomley F."/>
            <person name="Pain A."/>
        </authorList>
    </citation>
    <scope>NUCLEOTIDE SEQUENCE</scope>
    <source>
        <strain evidence="4">Houghton</strain>
    </source>
</reference>
<feature type="coiled-coil region" evidence="1">
    <location>
        <begin position="1096"/>
        <end position="1123"/>
    </location>
</feature>
<feature type="domain" description="Dynein heavy chain tail" evidence="3">
    <location>
        <begin position="234"/>
        <end position="722"/>
    </location>
</feature>
<evidence type="ECO:0000259" key="3">
    <source>
        <dbReference type="Pfam" id="PF08385"/>
    </source>
</evidence>
<evidence type="ECO:0000313" key="5">
    <source>
        <dbReference type="Proteomes" id="UP000018050"/>
    </source>
</evidence>
<dbReference type="GO" id="GO:0051959">
    <property type="term" value="F:dynein light intermediate chain binding"/>
    <property type="evidence" value="ECO:0007669"/>
    <property type="project" value="InterPro"/>
</dbReference>
<dbReference type="RefSeq" id="XP_013250867.1">
    <property type="nucleotide sequence ID" value="XM_013395413.1"/>
</dbReference>
<evidence type="ECO:0000256" key="2">
    <source>
        <dbReference type="SAM" id="MobiDB-lite"/>
    </source>
</evidence>